<feature type="region of interest" description="Disordered" evidence="1">
    <location>
        <begin position="114"/>
        <end position="140"/>
    </location>
</feature>
<proteinExistence type="predicted"/>
<reference evidence="2 3" key="1">
    <citation type="submission" date="2024-01" db="EMBL/GenBank/DDBJ databases">
        <title>The genomes of 5 underutilized Papilionoideae crops provide insights into root nodulation and disease resistanc.</title>
        <authorList>
            <person name="Jiang F."/>
        </authorList>
    </citation>
    <scope>NUCLEOTIDE SEQUENCE [LARGE SCALE GENOMIC DNA]</scope>
    <source>
        <strain evidence="2">LVBAO_FW01</strain>
        <tissue evidence="2">Leaves</tissue>
    </source>
</reference>
<feature type="region of interest" description="Disordered" evidence="1">
    <location>
        <begin position="1"/>
        <end position="47"/>
    </location>
</feature>
<evidence type="ECO:0000256" key="1">
    <source>
        <dbReference type="SAM" id="MobiDB-lite"/>
    </source>
</evidence>
<name>A0AAN9L1I4_CANGL</name>
<evidence type="ECO:0000313" key="3">
    <source>
        <dbReference type="Proteomes" id="UP001367508"/>
    </source>
</evidence>
<feature type="compositionally biased region" description="Polar residues" evidence="1">
    <location>
        <begin position="273"/>
        <end position="282"/>
    </location>
</feature>
<dbReference type="AlphaFoldDB" id="A0AAN9L1I4"/>
<keyword evidence="3" id="KW-1185">Reference proteome</keyword>
<organism evidence="2 3">
    <name type="scientific">Canavalia gladiata</name>
    <name type="common">Sword bean</name>
    <name type="synonym">Dolichos gladiatus</name>
    <dbReference type="NCBI Taxonomy" id="3824"/>
    <lineage>
        <taxon>Eukaryota</taxon>
        <taxon>Viridiplantae</taxon>
        <taxon>Streptophyta</taxon>
        <taxon>Embryophyta</taxon>
        <taxon>Tracheophyta</taxon>
        <taxon>Spermatophyta</taxon>
        <taxon>Magnoliopsida</taxon>
        <taxon>eudicotyledons</taxon>
        <taxon>Gunneridae</taxon>
        <taxon>Pentapetalae</taxon>
        <taxon>rosids</taxon>
        <taxon>fabids</taxon>
        <taxon>Fabales</taxon>
        <taxon>Fabaceae</taxon>
        <taxon>Papilionoideae</taxon>
        <taxon>50 kb inversion clade</taxon>
        <taxon>NPAAA clade</taxon>
        <taxon>indigoferoid/millettioid clade</taxon>
        <taxon>Phaseoleae</taxon>
        <taxon>Canavalia</taxon>
    </lineage>
</organism>
<dbReference type="PANTHER" id="PTHR35686:SF1">
    <property type="entry name" value="KINETOCHORE PROTEIN"/>
    <property type="match status" value="1"/>
</dbReference>
<sequence length="375" mass="41759">MRGQPSRHAAKMFLRHNPDSDESISDEDDDVCPNNVPSLDPTNKKPLEDEVEMPDFKEGNFDNISIEVVANSTDEEINSVDEGNTVTSTRQLHRCSPQSIRNKQVRNSEAFLHSTGSVSHSASHATCSKTNTTGTCSKENPSIWRKAKTRFLLPSSMSHKHERMRSSVTNIESLPEIKKAVDPMDSANFDGNYLENDGRVEIKSDTESAETEPPAHGFNLPSMADLFDNLQDKTDLCFSHDGQRKGKRVQPFQKNGRSYFQDTVVDSEDSPEPMNTGSSSDNEVGDQHMKIISPRKKMQTMVERFDEALGSSSVIAEGIHVGPLNSLRAGIFGKLELVMQKEKERDMDFWKKLQAGARPDSKTLPFTLSAVSIIV</sequence>
<dbReference type="PANTHER" id="PTHR35686">
    <property type="entry name" value="KINETOCHORE PROTEIN"/>
    <property type="match status" value="1"/>
</dbReference>
<gene>
    <name evidence="2" type="ORF">VNO77_21871</name>
</gene>
<feature type="compositionally biased region" description="Acidic residues" evidence="1">
    <location>
        <begin position="20"/>
        <end position="31"/>
    </location>
</feature>
<feature type="region of interest" description="Disordered" evidence="1">
    <location>
        <begin position="265"/>
        <end position="285"/>
    </location>
</feature>
<accession>A0AAN9L1I4</accession>
<evidence type="ECO:0000313" key="2">
    <source>
        <dbReference type="EMBL" id="KAK7327780.1"/>
    </source>
</evidence>
<protein>
    <submittedName>
        <fullName evidence="2">Uncharacterized protein</fullName>
    </submittedName>
</protein>
<dbReference type="Proteomes" id="UP001367508">
    <property type="component" value="Unassembled WGS sequence"/>
</dbReference>
<dbReference type="EMBL" id="JAYMYQ010000005">
    <property type="protein sequence ID" value="KAK7327780.1"/>
    <property type="molecule type" value="Genomic_DNA"/>
</dbReference>
<comment type="caution">
    <text evidence="2">The sequence shown here is derived from an EMBL/GenBank/DDBJ whole genome shotgun (WGS) entry which is preliminary data.</text>
</comment>